<evidence type="ECO:0000313" key="1">
    <source>
        <dbReference type="EMBL" id="EXI65710.1"/>
    </source>
</evidence>
<accession>A0A011NMN1</accession>
<protein>
    <recommendedName>
        <fullName evidence="3">DUF4062 domain-containing protein</fullName>
    </recommendedName>
</protein>
<dbReference type="STRING" id="1454001.AW08_02920"/>
<keyword evidence="2" id="KW-1185">Reference proteome</keyword>
<dbReference type="EMBL" id="JFAX01000019">
    <property type="protein sequence ID" value="EXI65710.1"/>
    <property type="molecule type" value="Genomic_DNA"/>
</dbReference>
<proteinExistence type="predicted"/>
<sequence length="348" mass="37695">MSTTAITTRRIFLASSAELADHRRDFENAIRRRNDLWIDQGVYLRLTIWEDFLDALSKSRLQDEYNREIRQCDVFVMLYRSKVGRYTEEEFATAVGQFQATSKPFIYTYFCDSPDDRAAASAEDLQSLHSFQEKLRALGHFQTVYGNTDQLCRHFGEQLDKLAANGFVKFERDREPSDGMADHSRHAVLHGNGAIAQGDGPALGAGSVFIAGNHHGPIDTGTRVDTGGGAYVGGNISAGGDFVGRDRIVTQGVPASEIGALFAPLFNAVSEHAAPRNQAEAQQRLAEIEAEVAKGRQADDSRLGRLLDGLAALVPGAVASLVGTFASPLLAAAVGPVTKFVLGKLQAP</sequence>
<dbReference type="Proteomes" id="UP000020218">
    <property type="component" value="Unassembled WGS sequence"/>
</dbReference>
<gene>
    <name evidence="1" type="ORF">AW08_02920</name>
</gene>
<name>A0A011NMN1_9PROT</name>
<evidence type="ECO:0000313" key="2">
    <source>
        <dbReference type="Proteomes" id="UP000020218"/>
    </source>
</evidence>
<dbReference type="PATRIC" id="fig|1454001.3.peg.2965"/>
<organism evidence="1 2">
    <name type="scientific">Candidatus Accumulibacter adjunctus</name>
    <dbReference type="NCBI Taxonomy" id="1454001"/>
    <lineage>
        <taxon>Bacteria</taxon>
        <taxon>Pseudomonadati</taxon>
        <taxon>Pseudomonadota</taxon>
        <taxon>Betaproteobacteria</taxon>
        <taxon>Candidatus Accumulibacter</taxon>
    </lineage>
</organism>
<dbReference type="AlphaFoldDB" id="A0A011NMN1"/>
<evidence type="ECO:0008006" key="3">
    <source>
        <dbReference type="Google" id="ProtNLM"/>
    </source>
</evidence>
<reference evidence="1" key="1">
    <citation type="submission" date="2014-02" db="EMBL/GenBank/DDBJ databases">
        <title>Expanding our view of genomic diversity in Candidatus Accumulibacter clades.</title>
        <authorList>
            <person name="Skennerton C.T."/>
            <person name="Barr J.J."/>
            <person name="Slater F.R."/>
            <person name="Bond P.L."/>
            <person name="Tyson G.W."/>
        </authorList>
    </citation>
    <scope>NUCLEOTIDE SEQUENCE [LARGE SCALE GENOMIC DNA]</scope>
</reference>
<comment type="caution">
    <text evidence="1">The sequence shown here is derived from an EMBL/GenBank/DDBJ whole genome shotgun (WGS) entry which is preliminary data.</text>
</comment>